<dbReference type="InterPro" id="IPR018254">
    <property type="entry name" value="Ribosomal_uL29_CS"/>
</dbReference>
<dbReference type="AlphaFoldDB" id="A0A316U8X2"/>
<feature type="coiled-coil region" evidence="4">
    <location>
        <begin position="7"/>
        <end position="34"/>
    </location>
</feature>
<organism evidence="5 6">
    <name type="scientific">Pseudomicrostroma glucosiphilum</name>
    <dbReference type="NCBI Taxonomy" id="1684307"/>
    <lineage>
        <taxon>Eukaryota</taxon>
        <taxon>Fungi</taxon>
        <taxon>Dikarya</taxon>
        <taxon>Basidiomycota</taxon>
        <taxon>Ustilaginomycotina</taxon>
        <taxon>Exobasidiomycetes</taxon>
        <taxon>Microstromatales</taxon>
        <taxon>Microstromatales incertae sedis</taxon>
        <taxon>Pseudomicrostroma</taxon>
    </lineage>
</organism>
<keyword evidence="6" id="KW-1185">Reference proteome</keyword>
<dbReference type="Pfam" id="PF00831">
    <property type="entry name" value="Ribosomal_L29"/>
    <property type="match status" value="1"/>
</dbReference>
<dbReference type="PROSITE" id="PS00579">
    <property type="entry name" value="RIBOSOMAL_L29"/>
    <property type="match status" value="1"/>
</dbReference>
<dbReference type="Gene3D" id="1.10.287.310">
    <property type="match status" value="1"/>
</dbReference>
<gene>
    <name evidence="5" type="ORF">BCV69DRAFT_290795</name>
</gene>
<keyword evidence="3" id="KW-0687">Ribonucleoprotein</keyword>
<reference evidence="5 6" key="1">
    <citation type="journal article" date="2018" name="Mol. Biol. Evol.">
        <title>Broad Genomic Sampling Reveals a Smut Pathogenic Ancestry of the Fungal Clade Ustilaginomycotina.</title>
        <authorList>
            <person name="Kijpornyongpan T."/>
            <person name="Mondo S.J."/>
            <person name="Barry K."/>
            <person name="Sandor L."/>
            <person name="Lee J."/>
            <person name="Lipzen A."/>
            <person name="Pangilinan J."/>
            <person name="LaButti K."/>
            <person name="Hainaut M."/>
            <person name="Henrissat B."/>
            <person name="Grigoriev I.V."/>
            <person name="Spatafora J.W."/>
            <person name="Aime M.C."/>
        </authorList>
    </citation>
    <scope>NUCLEOTIDE SEQUENCE [LARGE SCALE GENOMIC DNA]</scope>
    <source>
        <strain evidence="5 6">MCA 4718</strain>
    </source>
</reference>
<dbReference type="CDD" id="cd00427">
    <property type="entry name" value="Ribosomal_L29_HIP"/>
    <property type="match status" value="1"/>
</dbReference>
<dbReference type="GO" id="GO:0022625">
    <property type="term" value="C:cytosolic large ribosomal subunit"/>
    <property type="evidence" value="ECO:0007669"/>
    <property type="project" value="InterPro"/>
</dbReference>
<dbReference type="OrthoDB" id="528635at2759"/>
<dbReference type="PANTHER" id="PTHR45722:SF2">
    <property type="entry name" value="LARGE RIBOSOMAL SUBUNIT PROTEIN UL29-RELATED"/>
    <property type="match status" value="1"/>
</dbReference>
<evidence type="ECO:0000313" key="5">
    <source>
        <dbReference type="EMBL" id="PWN19435.1"/>
    </source>
</evidence>
<dbReference type="GO" id="GO:0003735">
    <property type="term" value="F:structural constituent of ribosome"/>
    <property type="evidence" value="ECO:0007669"/>
    <property type="project" value="InterPro"/>
</dbReference>
<dbReference type="FunFam" id="6.10.250.3450:FF:000001">
    <property type="entry name" value="60S ribosomal protein L35"/>
    <property type="match status" value="1"/>
</dbReference>
<dbReference type="InterPro" id="IPR045059">
    <property type="entry name" value="Ribosomal_uL29_euk"/>
</dbReference>
<evidence type="ECO:0008006" key="7">
    <source>
        <dbReference type="Google" id="ProtNLM"/>
    </source>
</evidence>
<dbReference type="RefSeq" id="XP_025346595.1">
    <property type="nucleotide sequence ID" value="XM_025493727.1"/>
</dbReference>
<proteinExistence type="inferred from homology"/>
<dbReference type="GeneID" id="37015461"/>
<dbReference type="InterPro" id="IPR036049">
    <property type="entry name" value="Ribosomal_uL29_sf"/>
</dbReference>
<dbReference type="SUPFAM" id="SSF46561">
    <property type="entry name" value="Ribosomal protein L29 (L29p)"/>
    <property type="match status" value="1"/>
</dbReference>
<evidence type="ECO:0000313" key="6">
    <source>
        <dbReference type="Proteomes" id="UP000245942"/>
    </source>
</evidence>
<keyword evidence="2" id="KW-0689">Ribosomal protein</keyword>
<dbReference type="STRING" id="1684307.A0A316U8X2"/>
<name>A0A316U8X2_9BASI</name>
<dbReference type="GO" id="GO:0006412">
    <property type="term" value="P:translation"/>
    <property type="evidence" value="ECO:0007669"/>
    <property type="project" value="InterPro"/>
</dbReference>
<evidence type="ECO:0000256" key="3">
    <source>
        <dbReference type="ARBA" id="ARBA00023274"/>
    </source>
</evidence>
<dbReference type="HAMAP" id="MF_00374">
    <property type="entry name" value="Ribosomal_uL29"/>
    <property type="match status" value="1"/>
</dbReference>
<comment type="similarity">
    <text evidence="1">Belongs to the universal ribosomal protein uL29 family.</text>
</comment>
<sequence>MAKVKAHELTSKSKADLTKQLEELKGELLQLRVAKVAGGASSKLTRINSTRKSIARVLTVMNAKQRSNLRDFYKGKKYMPLDLRPKQTRAIRRRLTKHERTQTTERQHKKSVHFGKRQYVLKA</sequence>
<dbReference type="PANTHER" id="PTHR45722">
    <property type="entry name" value="60S RIBOSOMAL PROTEIN L35"/>
    <property type="match status" value="1"/>
</dbReference>
<keyword evidence="4" id="KW-0175">Coiled coil</keyword>
<dbReference type="GO" id="GO:0000463">
    <property type="term" value="P:maturation of LSU-rRNA from tricistronic rRNA transcript (SSU-rRNA, 5.8S rRNA, LSU-rRNA)"/>
    <property type="evidence" value="ECO:0007669"/>
    <property type="project" value="InterPro"/>
</dbReference>
<evidence type="ECO:0000256" key="2">
    <source>
        <dbReference type="ARBA" id="ARBA00022980"/>
    </source>
</evidence>
<dbReference type="GO" id="GO:0003729">
    <property type="term" value="F:mRNA binding"/>
    <property type="evidence" value="ECO:0007669"/>
    <property type="project" value="TreeGrafter"/>
</dbReference>
<dbReference type="Proteomes" id="UP000245942">
    <property type="component" value="Unassembled WGS sequence"/>
</dbReference>
<dbReference type="NCBIfam" id="TIGR00012">
    <property type="entry name" value="L29"/>
    <property type="match status" value="1"/>
</dbReference>
<accession>A0A316U8X2</accession>
<evidence type="ECO:0000256" key="4">
    <source>
        <dbReference type="SAM" id="Coils"/>
    </source>
</evidence>
<evidence type="ECO:0000256" key="1">
    <source>
        <dbReference type="ARBA" id="ARBA00009254"/>
    </source>
</evidence>
<dbReference type="Gene3D" id="6.10.250.3450">
    <property type="match status" value="1"/>
</dbReference>
<dbReference type="EMBL" id="KZ819331">
    <property type="protein sequence ID" value="PWN19435.1"/>
    <property type="molecule type" value="Genomic_DNA"/>
</dbReference>
<dbReference type="GO" id="GO:0030684">
    <property type="term" value="C:preribosome"/>
    <property type="evidence" value="ECO:0007669"/>
    <property type="project" value="UniProtKB-ARBA"/>
</dbReference>
<dbReference type="InterPro" id="IPR001854">
    <property type="entry name" value="Ribosomal_uL29"/>
</dbReference>
<protein>
    <recommendedName>
        <fullName evidence="7">Ribosomal protein L35</fullName>
    </recommendedName>
</protein>
<dbReference type="FunFam" id="1.10.287.310:FF:000002">
    <property type="entry name" value="60S ribosomal protein L35"/>
    <property type="match status" value="1"/>
</dbReference>